<dbReference type="PANTHER" id="PTHR30575">
    <property type="entry name" value="PEPTIDASE M20"/>
    <property type="match status" value="1"/>
</dbReference>
<dbReference type="PIRSF" id="PIRSF037227">
    <property type="entry name" value="Aminobenzoyl-glu_utiliz_pB"/>
    <property type="match status" value="1"/>
</dbReference>
<evidence type="ECO:0000313" key="3">
    <source>
        <dbReference type="Proteomes" id="UP000824209"/>
    </source>
</evidence>
<dbReference type="InterPro" id="IPR017439">
    <property type="entry name" value="Amidohydrolase"/>
</dbReference>
<dbReference type="SUPFAM" id="SSF53187">
    <property type="entry name" value="Zn-dependent exopeptidases"/>
    <property type="match status" value="1"/>
</dbReference>
<dbReference type="InterPro" id="IPR036264">
    <property type="entry name" value="Bact_exopeptidase_dim_dom"/>
</dbReference>
<dbReference type="FunFam" id="3.30.70.360:FF:000004">
    <property type="entry name" value="Peptidase M20 domain-containing protein 2"/>
    <property type="match status" value="1"/>
</dbReference>
<dbReference type="InterPro" id="IPR002933">
    <property type="entry name" value="Peptidase_M20"/>
</dbReference>
<dbReference type="AlphaFoldDB" id="A0A9D2M3V4"/>
<dbReference type="EMBL" id="DWYA01000080">
    <property type="protein sequence ID" value="HJB40542.1"/>
    <property type="molecule type" value="Genomic_DNA"/>
</dbReference>
<name>A0A9D2M3V4_9FIRM</name>
<dbReference type="Gene3D" id="3.40.630.10">
    <property type="entry name" value="Zn peptidases"/>
    <property type="match status" value="1"/>
</dbReference>
<dbReference type="Gene3D" id="3.30.70.360">
    <property type="match status" value="1"/>
</dbReference>
<reference evidence="2" key="2">
    <citation type="submission" date="2021-04" db="EMBL/GenBank/DDBJ databases">
        <authorList>
            <person name="Gilroy R."/>
        </authorList>
    </citation>
    <scope>NUCLEOTIDE SEQUENCE</scope>
    <source>
        <strain evidence="2">ChiBcec8-14828</strain>
    </source>
</reference>
<accession>A0A9D2M3V4</accession>
<sequence length="478" mass="50335">MDDVKQIEQIVTEQSDALKQAAKAVWEAAELNWREEKSAEALKQYLHTQGFSITAPACGMDTAFIAQQTVGSGGPVIAFLCEYDALPGLSQAAAETAPHAVCAGAPGHGCGHNLLGTGGAGAAVALAAALKARGLSATVRCYGCPAEEDGGGKVFFAREGAFDDVQAVFAWHPGDANYVLGQGTLAVTGVLYRFAGVTAHAAAAPHTGRSALDACELMNVGCNYLREHILPTARLHYAYRDTGGTAPNVVPDRACLHYYIRACKVKDMMEIKKRVDDVARGAALMTGTTLTIEEVDGFSDFVPNRTLSELTAQCLQEVGAPPFDEQDEALARHFADTFSPEARMANLAVSCHQSGLPVDMLAGQALCRTTAPYHHEPHQTEPGSTDVGDVSYCAPTVQLYCSCWALGSGGHNWQVTAQSGSVLGEKGMLTAAKVLALAGLRAVKNPALLQAAAEELHQACPEGYCCPMPQNAQPHPAL</sequence>
<dbReference type="InterPro" id="IPR052030">
    <property type="entry name" value="Peptidase_M20/M20A_hydrolases"/>
</dbReference>
<dbReference type="GO" id="GO:0046657">
    <property type="term" value="P:folic acid catabolic process"/>
    <property type="evidence" value="ECO:0007669"/>
    <property type="project" value="TreeGrafter"/>
</dbReference>
<evidence type="ECO:0000313" key="2">
    <source>
        <dbReference type="EMBL" id="HJB40542.1"/>
    </source>
</evidence>
<dbReference type="GO" id="GO:0071713">
    <property type="term" value="F:para-aminobenzoyl-glutamate hydrolase activity"/>
    <property type="evidence" value="ECO:0007669"/>
    <property type="project" value="TreeGrafter"/>
</dbReference>
<reference evidence="2" key="1">
    <citation type="journal article" date="2021" name="PeerJ">
        <title>Extensive microbial diversity within the chicken gut microbiome revealed by metagenomics and culture.</title>
        <authorList>
            <person name="Gilroy R."/>
            <person name="Ravi A."/>
            <person name="Getino M."/>
            <person name="Pursley I."/>
            <person name="Horton D.L."/>
            <person name="Alikhan N.F."/>
            <person name="Baker D."/>
            <person name="Gharbi K."/>
            <person name="Hall N."/>
            <person name="Watson M."/>
            <person name="Adriaenssens E.M."/>
            <person name="Foster-Nyarko E."/>
            <person name="Jarju S."/>
            <person name="Secka A."/>
            <person name="Antonio M."/>
            <person name="Oren A."/>
            <person name="Chaudhuri R.R."/>
            <person name="La Ragione R."/>
            <person name="Hildebrand F."/>
            <person name="Pallen M.J."/>
        </authorList>
    </citation>
    <scope>NUCLEOTIDE SEQUENCE</scope>
    <source>
        <strain evidence="2">ChiBcec8-14828</strain>
    </source>
</reference>
<feature type="domain" description="Peptidase M20 dimerisation" evidence="1">
    <location>
        <begin position="193"/>
        <end position="280"/>
    </location>
</feature>
<dbReference type="GO" id="GO:0005737">
    <property type="term" value="C:cytoplasm"/>
    <property type="evidence" value="ECO:0007669"/>
    <property type="project" value="TreeGrafter"/>
</dbReference>
<dbReference type="InterPro" id="IPR017145">
    <property type="entry name" value="Aminobenzoyl-glu_utiliz_pB"/>
</dbReference>
<dbReference type="NCBIfam" id="TIGR01891">
    <property type="entry name" value="amidohydrolases"/>
    <property type="match status" value="1"/>
</dbReference>
<dbReference type="PANTHER" id="PTHR30575:SF0">
    <property type="entry name" value="XAA-ARG DIPEPTIDASE"/>
    <property type="match status" value="1"/>
</dbReference>
<dbReference type="Pfam" id="PF01546">
    <property type="entry name" value="Peptidase_M20"/>
    <property type="match status" value="1"/>
</dbReference>
<dbReference type="Proteomes" id="UP000824209">
    <property type="component" value="Unassembled WGS sequence"/>
</dbReference>
<comment type="caution">
    <text evidence="2">The sequence shown here is derived from an EMBL/GenBank/DDBJ whole genome shotgun (WGS) entry which is preliminary data.</text>
</comment>
<proteinExistence type="predicted"/>
<dbReference type="Pfam" id="PF07687">
    <property type="entry name" value="M20_dimer"/>
    <property type="match status" value="1"/>
</dbReference>
<protein>
    <submittedName>
        <fullName evidence="2">Amidohydrolase</fullName>
    </submittedName>
</protein>
<gene>
    <name evidence="2" type="ORF">H9943_09125</name>
</gene>
<dbReference type="GO" id="GO:0016805">
    <property type="term" value="F:dipeptidase activity"/>
    <property type="evidence" value="ECO:0007669"/>
    <property type="project" value="TreeGrafter"/>
</dbReference>
<dbReference type="SUPFAM" id="SSF55031">
    <property type="entry name" value="Bacterial exopeptidase dimerisation domain"/>
    <property type="match status" value="1"/>
</dbReference>
<evidence type="ECO:0000259" key="1">
    <source>
        <dbReference type="Pfam" id="PF07687"/>
    </source>
</evidence>
<dbReference type="InterPro" id="IPR011650">
    <property type="entry name" value="Peptidase_M20_dimer"/>
</dbReference>
<organism evidence="2 3">
    <name type="scientific">Candidatus Ruthenibacterium avium</name>
    <dbReference type="NCBI Taxonomy" id="2838751"/>
    <lineage>
        <taxon>Bacteria</taxon>
        <taxon>Bacillati</taxon>
        <taxon>Bacillota</taxon>
        <taxon>Clostridia</taxon>
        <taxon>Eubacteriales</taxon>
        <taxon>Oscillospiraceae</taxon>
        <taxon>Ruthenibacterium</taxon>
    </lineage>
</organism>